<dbReference type="STRING" id="1367847.JCM7686_0455"/>
<dbReference type="GO" id="GO:0016787">
    <property type="term" value="F:hydrolase activity"/>
    <property type="evidence" value="ECO:0007669"/>
    <property type="project" value="UniProtKB-KW"/>
</dbReference>
<evidence type="ECO:0000256" key="7">
    <source>
        <dbReference type="ARBA" id="ARBA00023065"/>
    </source>
</evidence>
<keyword evidence="8 10" id="KW-0472">Membrane</keyword>
<feature type="transmembrane region" description="Helical" evidence="10">
    <location>
        <begin position="424"/>
        <end position="443"/>
    </location>
</feature>
<evidence type="ECO:0000313" key="11">
    <source>
        <dbReference type="EMBL" id="AGT07564.1"/>
    </source>
</evidence>
<dbReference type="GO" id="GO:0005886">
    <property type="term" value="C:plasma membrane"/>
    <property type="evidence" value="ECO:0007669"/>
    <property type="project" value="UniProtKB-SubCell"/>
</dbReference>
<keyword evidence="6 10" id="KW-1133">Transmembrane helix</keyword>
<evidence type="ECO:0000256" key="8">
    <source>
        <dbReference type="ARBA" id="ARBA00023136"/>
    </source>
</evidence>
<evidence type="ECO:0000256" key="6">
    <source>
        <dbReference type="ARBA" id="ARBA00022989"/>
    </source>
</evidence>
<dbReference type="PATRIC" id="fig|1367847.3.peg.399"/>
<keyword evidence="5 10" id="KW-0812">Transmembrane</keyword>
<evidence type="ECO:0000256" key="3">
    <source>
        <dbReference type="ARBA" id="ARBA00022449"/>
    </source>
</evidence>
<feature type="transmembrane region" description="Helical" evidence="10">
    <location>
        <begin position="190"/>
        <end position="214"/>
    </location>
</feature>
<dbReference type="HOGENOM" id="CLU_012893_6_3_5"/>
<name>S5XK70_PARAH</name>
<reference evidence="11 12" key="1">
    <citation type="journal article" date="2014" name="BMC Genomics">
        <title>Architecture and functions of a multipartite genome of the methylotrophic bacterium Paracoccus aminophilus JCM 7686, containing primary and secondary chromids.</title>
        <authorList>
            <person name="Dziewit L."/>
            <person name="Czarnecki J."/>
            <person name="Wibberg D."/>
            <person name="Radlinska M."/>
            <person name="Mrozek P."/>
            <person name="Szymczak M."/>
            <person name="Schluter A."/>
            <person name="Puhler A."/>
            <person name="Bartosik D."/>
        </authorList>
    </citation>
    <scope>NUCLEOTIDE SEQUENCE [LARGE SCALE GENOMIC DNA]</scope>
    <source>
        <strain evidence="11">JCM 7686</strain>
    </source>
</reference>
<keyword evidence="7" id="KW-0406">Ion transport</keyword>
<feature type="transmembrane region" description="Helical" evidence="10">
    <location>
        <begin position="394"/>
        <end position="412"/>
    </location>
</feature>
<keyword evidence="4" id="KW-1003">Cell membrane</keyword>
<feature type="transmembrane region" description="Helical" evidence="10">
    <location>
        <begin position="355"/>
        <end position="373"/>
    </location>
</feature>
<gene>
    <name evidence="11" type="ORF">JCM7686_0455</name>
</gene>
<sequence length="457" mass="48898">MSFKNLAPHLTATLGLALPLIGSHLARQAIGVTDTVMVGWYGVDPLAAVVLATSSFFILYMLGSGYGIGVMGVIATALARGDRTEVRRATRMALWLSTVHAVLVLPLMWWSGAILLALGQRPEVAAYGQEYLRVMCWAMAPTLWGLTLNSFLAALGRPNMVLLVTVAGIPVNMALNYALIFGHYGMPELGVAGSALASLITNIGQMGLLIYFATTLPEARPFQLFRRFWNPDPETLRAVFLLGLPIGLTMVAEVGMFTGTNVMMGWFGSDVLAAHGIALQLGSIAFMIPLGLSNAVTIRVGGFYGEGARSEIRRAGYAGILLSIFFSLVTITIFLTLSRQIAALYLDASDPRTPAIIALVAGLIIYAAAFQLADGMQVIALGMLRGVQDTRIPMVLAIVSYWLIGLPSGWFLSMRAGFGPPGLWLGLLAGLSCAAVLLMVRFWRGFARGWTPGAVAR</sequence>
<dbReference type="CDD" id="cd13131">
    <property type="entry name" value="MATE_NorM_like"/>
    <property type="match status" value="1"/>
</dbReference>
<dbReference type="RefSeq" id="WP_020949203.1">
    <property type="nucleotide sequence ID" value="NC_022041.1"/>
</dbReference>
<dbReference type="OrthoDB" id="9780160at2"/>
<keyword evidence="3" id="KW-0050">Antiport</keyword>
<evidence type="ECO:0000256" key="9">
    <source>
        <dbReference type="ARBA" id="ARBA00031636"/>
    </source>
</evidence>
<dbReference type="eggNOG" id="COG0534">
    <property type="taxonomic scope" value="Bacteria"/>
</dbReference>
<feature type="transmembrane region" description="Helical" evidence="10">
    <location>
        <begin position="277"/>
        <end position="296"/>
    </location>
</feature>
<dbReference type="Proteomes" id="UP000015480">
    <property type="component" value="Chromosome"/>
</dbReference>
<proteinExistence type="predicted"/>
<dbReference type="InterPro" id="IPR002528">
    <property type="entry name" value="MATE_fam"/>
</dbReference>
<dbReference type="PIRSF" id="PIRSF006603">
    <property type="entry name" value="DinF"/>
    <property type="match status" value="1"/>
</dbReference>
<evidence type="ECO:0000256" key="1">
    <source>
        <dbReference type="ARBA" id="ARBA00004429"/>
    </source>
</evidence>
<feature type="transmembrane region" description="Helical" evidence="10">
    <location>
        <begin position="52"/>
        <end position="80"/>
    </location>
</feature>
<organism evidence="11 12">
    <name type="scientific">Paracoccus aminophilus JCM 7686</name>
    <dbReference type="NCBI Taxonomy" id="1367847"/>
    <lineage>
        <taxon>Bacteria</taxon>
        <taxon>Pseudomonadati</taxon>
        <taxon>Pseudomonadota</taxon>
        <taxon>Alphaproteobacteria</taxon>
        <taxon>Rhodobacterales</taxon>
        <taxon>Paracoccaceae</taxon>
        <taxon>Paracoccus</taxon>
    </lineage>
</organism>
<dbReference type="GO" id="GO:0006811">
    <property type="term" value="P:monoatomic ion transport"/>
    <property type="evidence" value="ECO:0007669"/>
    <property type="project" value="UniProtKB-KW"/>
</dbReference>
<dbReference type="KEGG" id="pami:JCM7686_0455"/>
<evidence type="ECO:0000256" key="5">
    <source>
        <dbReference type="ARBA" id="ARBA00022692"/>
    </source>
</evidence>
<dbReference type="InterPro" id="IPR048279">
    <property type="entry name" value="MdtK-like"/>
</dbReference>
<keyword evidence="12" id="KW-1185">Reference proteome</keyword>
<keyword evidence="11" id="KW-0378">Hydrolase</keyword>
<feature type="transmembrane region" description="Helical" evidence="10">
    <location>
        <begin position="235"/>
        <end position="257"/>
    </location>
</feature>
<feature type="transmembrane region" description="Helical" evidence="10">
    <location>
        <begin position="92"/>
        <end position="119"/>
    </location>
</feature>
<keyword evidence="2" id="KW-0813">Transport</keyword>
<dbReference type="GO" id="GO:0042910">
    <property type="term" value="F:xenobiotic transmembrane transporter activity"/>
    <property type="evidence" value="ECO:0007669"/>
    <property type="project" value="InterPro"/>
</dbReference>
<dbReference type="GO" id="GO:0015297">
    <property type="term" value="F:antiporter activity"/>
    <property type="evidence" value="ECO:0007669"/>
    <property type="project" value="UniProtKB-KW"/>
</dbReference>
<evidence type="ECO:0000256" key="4">
    <source>
        <dbReference type="ARBA" id="ARBA00022475"/>
    </source>
</evidence>
<dbReference type="PANTHER" id="PTHR43298:SF2">
    <property type="entry name" value="FMN_FAD EXPORTER YEEO-RELATED"/>
    <property type="match status" value="1"/>
</dbReference>
<feature type="transmembrane region" description="Helical" evidence="10">
    <location>
        <begin position="317"/>
        <end position="335"/>
    </location>
</feature>
<comment type="subcellular location">
    <subcellularLocation>
        <location evidence="1">Cell inner membrane</location>
        <topology evidence="1">Multi-pass membrane protein</topology>
    </subcellularLocation>
</comment>
<accession>S5XK70</accession>
<feature type="transmembrane region" description="Helical" evidence="10">
    <location>
        <begin position="131"/>
        <end position="154"/>
    </location>
</feature>
<dbReference type="AlphaFoldDB" id="S5XK70"/>
<evidence type="ECO:0000256" key="2">
    <source>
        <dbReference type="ARBA" id="ARBA00022448"/>
    </source>
</evidence>
<dbReference type="NCBIfam" id="TIGR00797">
    <property type="entry name" value="matE"/>
    <property type="match status" value="1"/>
</dbReference>
<dbReference type="Pfam" id="PF01554">
    <property type="entry name" value="MatE"/>
    <property type="match status" value="2"/>
</dbReference>
<dbReference type="PANTHER" id="PTHR43298">
    <property type="entry name" value="MULTIDRUG RESISTANCE PROTEIN NORM-RELATED"/>
    <property type="match status" value="1"/>
</dbReference>
<evidence type="ECO:0000256" key="10">
    <source>
        <dbReference type="SAM" id="Phobius"/>
    </source>
</evidence>
<evidence type="ECO:0000313" key="12">
    <source>
        <dbReference type="Proteomes" id="UP000015480"/>
    </source>
</evidence>
<dbReference type="EMBL" id="CP006650">
    <property type="protein sequence ID" value="AGT07564.1"/>
    <property type="molecule type" value="Genomic_DNA"/>
</dbReference>
<protein>
    <recommendedName>
        <fullName evidence="9">Multidrug-efflux transporter</fullName>
    </recommendedName>
</protein>
<feature type="transmembrane region" description="Helical" evidence="10">
    <location>
        <begin position="161"/>
        <end position="184"/>
    </location>
</feature>
<dbReference type="InterPro" id="IPR050222">
    <property type="entry name" value="MATE_MdtK"/>
</dbReference>